<dbReference type="OrthoDB" id="10579687at2759"/>
<feature type="region of interest" description="Disordered" evidence="1">
    <location>
        <begin position="356"/>
        <end position="381"/>
    </location>
</feature>
<accession>A0A3M7T5Q3</accession>
<evidence type="ECO:0000256" key="1">
    <source>
        <dbReference type="SAM" id="MobiDB-lite"/>
    </source>
</evidence>
<dbReference type="Proteomes" id="UP000276133">
    <property type="component" value="Unassembled WGS sequence"/>
</dbReference>
<organism evidence="2 3">
    <name type="scientific">Brachionus plicatilis</name>
    <name type="common">Marine rotifer</name>
    <name type="synonym">Brachionus muelleri</name>
    <dbReference type="NCBI Taxonomy" id="10195"/>
    <lineage>
        <taxon>Eukaryota</taxon>
        <taxon>Metazoa</taxon>
        <taxon>Spiralia</taxon>
        <taxon>Gnathifera</taxon>
        <taxon>Rotifera</taxon>
        <taxon>Eurotatoria</taxon>
        <taxon>Monogononta</taxon>
        <taxon>Pseudotrocha</taxon>
        <taxon>Ploima</taxon>
        <taxon>Brachionidae</taxon>
        <taxon>Brachionus</taxon>
    </lineage>
</organism>
<comment type="caution">
    <text evidence="2">The sequence shown here is derived from an EMBL/GenBank/DDBJ whole genome shotgun (WGS) entry which is preliminary data.</text>
</comment>
<dbReference type="AlphaFoldDB" id="A0A3M7T5Q3"/>
<proteinExistence type="predicted"/>
<evidence type="ECO:0000313" key="2">
    <source>
        <dbReference type="EMBL" id="RNA43366.1"/>
    </source>
</evidence>
<protein>
    <submittedName>
        <fullName evidence="2">Uncharacterized protein</fullName>
    </submittedName>
</protein>
<dbReference type="EMBL" id="REGN01000232">
    <property type="protein sequence ID" value="RNA43366.1"/>
    <property type="molecule type" value="Genomic_DNA"/>
</dbReference>
<reference evidence="2 3" key="1">
    <citation type="journal article" date="2018" name="Sci. Rep.">
        <title>Genomic signatures of local adaptation to the degree of environmental predictability in rotifers.</title>
        <authorList>
            <person name="Franch-Gras L."/>
            <person name="Hahn C."/>
            <person name="Garcia-Roger E.M."/>
            <person name="Carmona M.J."/>
            <person name="Serra M."/>
            <person name="Gomez A."/>
        </authorList>
    </citation>
    <scope>NUCLEOTIDE SEQUENCE [LARGE SCALE GENOMIC DNA]</scope>
    <source>
        <strain evidence="2">HYR1</strain>
    </source>
</reference>
<feature type="compositionally biased region" description="Polar residues" evidence="1">
    <location>
        <begin position="168"/>
        <end position="187"/>
    </location>
</feature>
<gene>
    <name evidence="2" type="ORF">BpHYR1_039189</name>
</gene>
<evidence type="ECO:0000313" key="3">
    <source>
        <dbReference type="Proteomes" id="UP000276133"/>
    </source>
</evidence>
<name>A0A3M7T5Q3_BRAPC</name>
<sequence length="467" mass="52688">MNLEMSDQIKEKNVKSTKSNKLRNVSDFIWSKLTNSRKNSSLSITKTNSESKLIHSATVKEPKCLIDSADAKSEKKNRRNIFHIFESSSKLKLNTGVNKKNLKNNKSPNKNLVQCENEIILSVQEPTETVSAQKVQRFEPDLDSFEINLMDNSILKSKIRAAKRNPRSRQSSAKPDSNLNTSNSYQTIDMKTSSSKISVETIDEKLDKEKLDNSQSFSFAKKSTNTINAECDTFDVSQSSIKLDLNPVKMAQKEGEKVKIAIYDNNITQCSTYDDNSSSFDIFESLSKQFKSKSCEKIEMSTCNKDSNNNHLKNANDQKNLNYLKNNRYSYFDAKKLDKIDLSKVMLKSLSHTRSLKLNQKSPEGDEYESGPGTGDSGAVLKPIGQLSNSYKIPNSKKREPIVAKCGGNKEEPVWKELAFRKHSAWSKKNPDYSLVGGEKPSENGVNYDLMSNEGKVKCMIRDLQKT</sequence>
<feature type="region of interest" description="Disordered" evidence="1">
    <location>
        <begin position="159"/>
        <end position="187"/>
    </location>
</feature>
<keyword evidence="3" id="KW-1185">Reference proteome</keyword>